<dbReference type="Proteomes" id="UP000004550">
    <property type="component" value="Chromosome"/>
</dbReference>
<dbReference type="GO" id="GO:0003676">
    <property type="term" value="F:nucleic acid binding"/>
    <property type="evidence" value="ECO:0007669"/>
    <property type="project" value="InterPro"/>
</dbReference>
<gene>
    <name evidence="2" type="ORF">SIDU_01925</name>
</gene>
<dbReference type="AlphaFoldDB" id="A0A1L5BKI4"/>
<name>A0A1L5BKI4_SPHIB</name>
<dbReference type="Pfam" id="PF13333">
    <property type="entry name" value="rve_2"/>
    <property type="match status" value="1"/>
</dbReference>
<dbReference type="GO" id="GO:0015074">
    <property type="term" value="P:DNA integration"/>
    <property type="evidence" value="ECO:0007669"/>
    <property type="project" value="InterPro"/>
</dbReference>
<dbReference type="SUPFAM" id="SSF53098">
    <property type="entry name" value="Ribonuclease H-like"/>
    <property type="match status" value="1"/>
</dbReference>
<dbReference type="Pfam" id="PF13276">
    <property type="entry name" value="HTH_21"/>
    <property type="match status" value="1"/>
</dbReference>
<sequence length="240" mass="28147">MRFAFVHSWRHRWPVELMCRVLQVSERGYRSWRSRPISRRERTDMKVLAHIREQYSLSLGSYGRPRMTMELKEVGLDVGERRVGRLMKINGIKPVRTRKHKVTTDSHHRLGVAANWLDGDFAADAPNRKWAGDITYIWTSEGCLFHSDRGSQYCSYDYQKKLQAYGLRPSMSGKGNCYDNASVETFFKSLKAELIWRQRWQTRRQAEAAIFQYINGFYNTRRRHSYLGGISPLAFEAKVA</sequence>
<evidence type="ECO:0000259" key="1">
    <source>
        <dbReference type="PROSITE" id="PS50994"/>
    </source>
</evidence>
<dbReference type="InterPro" id="IPR001584">
    <property type="entry name" value="Integrase_cat-core"/>
</dbReference>
<protein>
    <submittedName>
        <fullName evidence="2">Integrase</fullName>
    </submittedName>
</protein>
<dbReference type="InterPro" id="IPR025948">
    <property type="entry name" value="HTH-like_dom"/>
</dbReference>
<dbReference type="PANTHER" id="PTHR46889">
    <property type="entry name" value="TRANSPOSASE INSF FOR INSERTION SEQUENCE IS3B-RELATED"/>
    <property type="match status" value="1"/>
</dbReference>
<feature type="domain" description="Integrase catalytic" evidence="1">
    <location>
        <begin position="145"/>
        <end position="240"/>
    </location>
</feature>
<dbReference type="EMBL" id="CP013070">
    <property type="protein sequence ID" value="APL93378.1"/>
    <property type="molecule type" value="Genomic_DNA"/>
</dbReference>
<evidence type="ECO:0000313" key="3">
    <source>
        <dbReference type="Proteomes" id="UP000004550"/>
    </source>
</evidence>
<accession>A0A1L5BKI4</accession>
<dbReference type="Gene3D" id="3.30.420.10">
    <property type="entry name" value="Ribonuclease H-like superfamily/Ribonuclease H"/>
    <property type="match status" value="1"/>
</dbReference>
<proteinExistence type="predicted"/>
<dbReference type="PANTHER" id="PTHR46889:SF4">
    <property type="entry name" value="TRANSPOSASE INSO FOR INSERTION SEQUENCE ELEMENT IS911B-RELATED"/>
    <property type="match status" value="1"/>
</dbReference>
<dbReference type="InterPro" id="IPR050900">
    <property type="entry name" value="Transposase_IS3/IS150/IS904"/>
</dbReference>
<dbReference type="KEGG" id="sinb:SIDU_01925"/>
<evidence type="ECO:0000313" key="2">
    <source>
        <dbReference type="EMBL" id="APL93378.1"/>
    </source>
</evidence>
<organism evidence="2 3">
    <name type="scientific">Sphingobium indicum (strain DSM 16412 / CCM 7286 / MTCC 6364 / B90A)</name>
    <dbReference type="NCBI Taxonomy" id="861109"/>
    <lineage>
        <taxon>Bacteria</taxon>
        <taxon>Pseudomonadati</taxon>
        <taxon>Pseudomonadota</taxon>
        <taxon>Alphaproteobacteria</taxon>
        <taxon>Sphingomonadales</taxon>
        <taxon>Sphingomonadaceae</taxon>
        <taxon>Sphingobium</taxon>
    </lineage>
</organism>
<dbReference type="InterPro" id="IPR012337">
    <property type="entry name" value="RNaseH-like_sf"/>
</dbReference>
<dbReference type="InterPro" id="IPR036397">
    <property type="entry name" value="RNaseH_sf"/>
</dbReference>
<dbReference type="PROSITE" id="PS50994">
    <property type="entry name" value="INTEGRASE"/>
    <property type="match status" value="1"/>
</dbReference>
<reference evidence="2 3" key="1">
    <citation type="journal article" date="2012" name="J. Bacteriol.">
        <title>Genome sequence of Sphingobium indicum B90A, a hexachlorocyclohexane-degrading bacterium.</title>
        <authorList>
            <person name="Anand S."/>
            <person name="Sangwan N."/>
            <person name="Lata P."/>
            <person name="Kaur J."/>
            <person name="Dua A."/>
            <person name="Singh A.K."/>
            <person name="Verma M."/>
            <person name="Kaur J."/>
            <person name="Khurana J.P."/>
            <person name="Khurana P."/>
            <person name="Mathur S."/>
            <person name="Lal R."/>
        </authorList>
    </citation>
    <scope>NUCLEOTIDE SEQUENCE [LARGE SCALE GENOMIC DNA]</scope>
    <source>
        <strain evidence="3">DSM 16412 / CCM 7286 / MTCC 6364 / B90A</strain>
    </source>
</reference>